<accession>A0ABT8CNV4</accession>
<protein>
    <submittedName>
        <fullName evidence="1">Uncharacterized protein</fullName>
    </submittedName>
</protein>
<organism evidence="1 2">
    <name type="scientific">Paenimyroides ceti</name>
    <dbReference type="NCBI Taxonomy" id="395087"/>
    <lineage>
        <taxon>Bacteria</taxon>
        <taxon>Pseudomonadati</taxon>
        <taxon>Bacteroidota</taxon>
        <taxon>Flavobacteriia</taxon>
        <taxon>Flavobacteriales</taxon>
        <taxon>Flavobacteriaceae</taxon>
        <taxon>Paenimyroides</taxon>
    </lineage>
</organism>
<dbReference type="EMBL" id="JAUFQU010000001">
    <property type="protein sequence ID" value="MDN3705870.1"/>
    <property type="molecule type" value="Genomic_DNA"/>
</dbReference>
<dbReference type="RefSeq" id="WP_290362019.1">
    <property type="nucleotide sequence ID" value="NZ_JAUFQU010000001.1"/>
</dbReference>
<evidence type="ECO:0000313" key="2">
    <source>
        <dbReference type="Proteomes" id="UP001242368"/>
    </source>
</evidence>
<name>A0ABT8CNV4_9FLAO</name>
<reference evidence="2" key="1">
    <citation type="journal article" date="2019" name="Int. J. Syst. Evol. Microbiol.">
        <title>The Global Catalogue of Microorganisms (GCM) 10K type strain sequencing project: providing services to taxonomists for standard genome sequencing and annotation.</title>
        <authorList>
            <consortium name="The Broad Institute Genomics Platform"/>
            <consortium name="The Broad Institute Genome Sequencing Center for Infectious Disease"/>
            <person name="Wu L."/>
            <person name="Ma J."/>
        </authorList>
    </citation>
    <scope>NUCLEOTIDE SEQUENCE [LARGE SCALE GENOMIC DNA]</scope>
    <source>
        <strain evidence="2">CECT 7184</strain>
    </source>
</reference>
<keyword evidence="2" id="KW-1185">Reference proteome</keyword>
<gene>
    <name evidence="1" type="ORF">QW060_01865</name>
</gene>
<proteinExistence type="predicted"/>
<dbReference type="Proteomes" id="UP001242368">
    <property type="component" value="Unassembled WGS sequence"/>
</dbReference>
<comment type="caution">
    <text evidence="1">The sequence shown here is derived from an EMBL/GenBank/DDBJ whole genome shotgun (WGS) entry which is preliminary data.</text>
</comment>
<evidence type="ECO:0000313" key="1">
    <source>
        <dbReference type="EMBL" id="MDN3705870.1"/>
    </source>
</evidence>
<sequence length="89" mass="10408">METFIENISIAVARFLSYKNCILKLTRGLLQFPILSFYVHHVVSEKQFVNAHQFSSEDILSLLPQSWQVLWLHPDGYRVYPDQNRSGLI</sequence>